<dbReference type="PROSITE" id="PS50937">
    <property type="entry name" value="HTH_MERR_2"/>
    <property type="match status" value="1"/>
</dbReference>
<evidence type="ECO:0000256" key="2">
    <source>
        <dbReference type="SAM" id="MobiDB-lite"/>
    </source>
</evidence>
<protein>
    <submittedName>
        <fullName evidence="4">MerR family transcriptional regulator</fullName>
    </submittedName>
</protein>
<dbReference type="PROSITE" id="PS00552">
    <property type="entry name" value="HTH_MERR_1"/>
    <property type="match status" value="1"/>
</dbReference>
<dbReference type="PANTHER" id="PTHR30204:SF93">
    <property type="entry name" value="HTH MERR-TYPE DOMAIN-CONTAINING PROTEIN"/>
    <property type="match status" value="1"/>
</dbReference>
<dbReference type="Gene3D" id="1.10.1660.10">
    <property type="match status" value="1"/>
</dbReference>
<dbReference type="PANTHER" id="PTHR30204">
    <property type="entry name" value="REDOX-CYCLING DRUG-SENSING TRANSCRIPTIONAL ACTIVATOR SOXR"/>
    <property type="match status" value="1"/>
</dbReference>
<dbReference type="Proteomes" id="UP001527866">
    <property type="component" value="Unassembled WGS sequence"/>
</dbReference>
<dbReference type="SMART" id="SM00422">
    <property type="entry name" value="HTH_MERR"/>
    <property type="match status" value="1"/>
</dbReference>
<feature type="domain" description="HTH merR-type" evidence="3">
    <location>
        <begin position="1"/>
        <end position="68"/>
    </location>
</feature>
<evidence type="ECO:0000259" key="3">
    <source>
        <dbReference type="PROSITE" id="PS50937"/>
    </source>
</evidence>
<evidence type="ECO:0000313" key="4">
    <source>
        <dbReference type="EMBL" id="MDA2811532.1"/>
    </source>
</evidence>
<dbReference type="RefSeq" id="WP_270685986.1">
    <property type="nucleotide sequence ID" value="NZ_JAQFWQ010000031.1"/>
</dbReference>
<evidence type="ECO:0000256" key="1">
    <source>
        <dbReference type="ARBA" id="ARBA00023125"/>
    </source>
</evidence>
<feature type="compositionally biased region" description="Basic and acidic residues" evidence="2">
    <location>
        <begin position="121"/>
        <end position="134"/>
    </location>
</feature>
<dbReference type="SUPFAM" id="SSF46955">
    <property type="entry name" value="Putative DNA-binding domain"/>
    <property type="match status" value="1"/>
</dbReference>
<comment type="caution">
    <text evidence="4">The sequence shown here is derived from an EMBL/GenBank/DDBJ whole genome shotgun (WGS) entry which is preliminary data.</text>
</comment>
<sequence length="134" mass="14780">MRIGEAAKVTGVSARSLRHYEDRGLIVPGRCGNGFRDYCASTLDRVAVIRSLLESGLPVRLIREVLPDPEGGAGAGAEAYRAEFLRAVQDHRDRLDARIAVLSEQRDGLDAYLREARRRYPPRDGGRPDPGRPA</sequence>
<dbReference type="InterPro" id="IPR000551">
    <property type="entry name" value="MerR-type_HTH_dom"/>
</dbReference>
<keyword evidence="1" id="KW-0238">DNA-binding</keyword>
<accession>A0ABT4U3J5</accession>
<organism evidence="4 5">
    <name type="scientific">Nocardiopsis endophytica</name>
    <dbReference type="NCBI Taxonomy" id="3018445"/>
    <lineage>
        <taxon>Bacteria</taxon>
        <taxon>Bacillati</taxon>
        <taxon>Actinomycetota</taxon>
        <taxon>Actinomycetes</taxon>
        <taxon>Streptosporangiales</taxon>
        <taxon>Nocardiopsidaceae</taxon>
        <taxon>Nocardiopsis</taxon>
    </lineage>
</organism>
<dbReference type="InterPro" id="IPR047057">
    <property type="entry name" value="MerR_fam"/>
</dbReference>
<keyword evidence="5" id="KW-1185">Reference proteome</keyword>
<evidence type="ECO:0000313" key="5">
    <source>
        <dbReference type="Proteomes" id="UP001527866"/>
    </source>
</evidence>
<dbReference type="EMBL" id="JAQFWQ010000031">
    <property type="protein sequence ID" value="MDA2811532.1"/>
    <property type="molecule type" value="Genomic_DNA"/>
</dbReference>
<reference evidence="4 5" key="1">
    <citation type="submission" date="2023-01" db="EMBL/GenBank/DDBJ databases">
        <title>Draft genome sequence of Nocardiopsis sp. RSe5-2 isolated from halophytes.</title>
        <authorList>
            <person name="Duangmal K."/>
            <person name="Chantavorakit T."/>
        </authorList>
    </citation>
    <scope>NUCLEOTIDE SEQUENCE [LARGE SCALE GENOMIC DNA]</scope>
    <source>
        <strain evidence="4 5">RSe5-2</strain>
    </source>
</reference>
<name>A0ABT4U3J5_9ACTN</name>
<dbReference type="InterPro" id="IPR009061">
    <property type="entry name" value="DNA-bd_dom_put_sf"/>
</dbReference>
<gene>
    <name evidence="4" type="ORF">O4J56_12900</name>
</gene>
<dbReference type="Pfam" id="PF13411">
    <property type="entry name" value="MerR_1"/>
    <property type="match status" value="1"/>
</dbReference>
<dbReference type="PRINTS" id="PR00040">
    <property type="entry name" value="HTHMERR"/>
</dbReference>
<proteinExistence type="predicted"/>
<feature type="region of interest" description="Disordered" evidence="2">
    <location>
        <begin position="113"/>
        <end position="134"/>
    </location>
</feature>